<dbReference type="SFLD" id="SFLDG01066">
    <property type="entry name" value="organic_radical-activating_enz"/>
    <property type="match status" value="1"/>
</dbReference>
<dbReference type="GO" id="GO:0046872">
    <property type="term" value="F:metal ion binding"/>
    <property type="evidence" value="ECO:0007669"/>
    <property type="project" value="UniProtKB-KW"/>
</dbReference>
<feature type="domain" description="4Fe-4S ferredoxin-type" evidence="10">
    <location>
        <begin position="45"/>
        <end position="74"/>
    </location>
</feature>
<sequence length="292" mass="33363">MEGIVFDIQRFCLHDGPGIRTGVFLKGCMMHCIWCHNPESLSRKIQLSYDASKCIGCRECEMVCQSGVHSFDEENHWVQYETCAGCGQCIPRCPTGSLKLFGKRMSAEDVMEEIRKDMAYYRESGGGVTFTGGEPTYQFDFLMELITLCKKEKIHVCLETNGVISEPHLDLLAADVDLFLLDYKATGAKHKELTGIEEERVLSTIQRLNDMGKDMILRCPIIPGINDEEEHFSAIRKLKRDNSFIQDVEIMAYHSTGKQKWDAIGLDYSLKEMESVSKKQKRIWEEKIHIQS</sequence>
<protein>
    <submittedName>
        <fullName evidence="12">Pyruvate formate-lyase</fullName>
        <ecNumber evidence="12">1.97.1.-</ecNumber>
    </submittedName>
</protein>
<comment type="cofactor">
    <cofactor evidence="1">
        <name>[4Fe-4S] cluster</name>
        <dbReference type="ChEBI" id="CHEBI:49883"/>
    </cofactor>
</comment>
<dbReference type="GO" id="GO:0016491">
    <property type="term" value="F:oxidoreductase activity"/>
    <property type="evidence" value="ECO:0007669"/>
    <property type="project" value="UniProtKB-KW"/>
</dbReference>
<dbReference type="InterPro" id="IPR013785">
    <property type="entry name" value="Aldolase_TIM"/>
</dbReference>
<dbReference type="PROSITE" id="PS00198">
    <property type="entry name" value="4FE4S_FER_1"/>
    <property type="match status" value="1"/>
</dbReference>
<evidence type="ECO:0000256" key="4">
    <source>
        <dbReference type="ARBA" id="ARBA00022691"/>
    </source>
</evidence>
<dbReference type="GO" id="GO:0016829">
    <property type="term" value="F:lyase activity"/>
    <property type="evidence" value="ECO:0007669"/>
    <property type="project" value="UniProtKB-KW"/>
</dbReference>
<keyword evidence="3" id="KW-0004">4Fe-4S</keyword>
<keyword evidence="12" id="KW-0456">Lyase</keyword>
<proteinExistence type="inferred from homology"/>
<name>A0A174EX59_9FIRM</name>
<evidence type="ECO:0000256" key="1">
    <source>
        <dbReference type="ARBA" id="ARBA00001966"/>
    </source>
</evidence>
<evidence type="ECO:0000256" key="6">
    <source>
        <dbReference type="ARBA" id="ARBA00023002"/>
    </source>
</evidence>
<dbReference type="InterPro" id="IPR034457">
    <property type="entry name" value="Organic_radical-activating"/>
</dbReference>
<dbReference type="PANTHER" id="PTHR30352:SF4">
    <property type="entry name" value="PYRUVATE FORMATE-LYASE 2-ACTIVATING ENZYME"/>
    <property type="match status" value="1"/>
</dbReference>
<evidence type="ECO:0000256" key="8">
    <source>
        <dbReference type="ARBA" id="ARBA00023014"/>
    </source>
</evidence>
<evidence type="ECO:0000313" key="12">
    <source>
        <dbReference type="EMBL" id="CUO42692.1"/>
    </source>
</evidence>
<dbReference type="AlphaFoldDB" id="A0A174EX59"/>
<evidence type="ECO:0000256" key="2">
    <source>
        <dbReference type="ARBA" id="ARBA00009777"/>
    </source>
</evidence>
<dbReference type="InterPro" id="IPR058240">
    <property type="entry name" value="rSAM_sf"/>
</dbReference>
<evidence type="ECO:0000313" key="13">
    <source>
        <dbReference type="Proteomes" id="UP000095651"/>
    </source>
</evidence>
<dbReference type="InterPro" id="IPR017896">
    <property type="entry name" value="4Fe4S_Fe-S-bd"/>
</dbReference>
<dbReference type="EC" id="1.97.1.-" evidence="12"/>
<keyword evidence="6 12" id="KW-0560">Oxidoreductase</keyword>
<dbReference type="SUPFAM" id="SSF54862">
    <property type="entry name" value="4Fe-4S ferredoxins"/>
    <property type="match status" value="1"/>
</dbReference>
<gene>
    <name evidence="12" type="primary">pflC_2</name>
    <name evidence="12" type="ORF">ERS852407_02783</name>
</gene>
<reference evidence="12 13" key="1">
    <citation type="submission" date="2015-09" db="EMBL/GenBank/DDBJ databases">
        <authorList>
            <consortium name="Pathogen Informatics"/>
        </authorList>
    </citation>
    <scope>NUCLEOTIDE SEQUENCE [LARGE SCALE GENOMIC DNA]</scope>
    <source>
        <strain evidence="12 13">2789STDY5608850</strain>
    </source>
</reference>
<evidence type="ECO:0000259" key="11">
    <source>
        <dbReference type="PROSITE" id="PS51918"/>
    </source>
</evidence>
<dbReference type="Gene3D" id="3.30.70.20">
    <property type="match status" value="1"/>
</dbReference>
<feature type="domain" description="4Fe-4S ferredoxin-type" evidence="10">
    <location>
        <begin position="78"/>
        <end position="103"/>
    </location>
</feature>
<accession>A0A174EX59</accession>
<dbReference type="EMBL" id="CYZE01000006">
    <property type="protein sequence ID" value="CUO42692.1"/>
    <property type="molecule type" value="Genomic_DNA"/>
</dbReference>
<dbReference type="PROSITE" id="PS51918">
    <property type="entry name" value="RADICAL_SAM"/>
    <property type="match status" value="1"/>
</dbReference>
<keyword evidence="4" id="KW-0949">S-adenosyl-L-methionine</keyword>
<dbReference type="Pfam" id="PF04055">
    <property type="entry name" value="Radical_SAM"/>
    <property type="match status" value="1"/>
</dbReference>
<evidence type="ECO:0000259" key="10">
    <source>
        <dbReference type="PROSITE" id="PS51379"/>
    </source>
</evidence>
<dbReference type="InterPro" id="IPR017900">
    <property type="entry name" value="4Fe4S_Fe_S_CS"/>
</dbReference>
<dbReference type="SUPFAM" id="SSF102114">
    <property type="entry name" value="Radical SAM enzymes"/>
    <property type="match status" value="1"/>
</dbReference>
<comment type="similarity">
    <text evidence="2">Belongs to the organic radical-activating enzymes family.</text>
</comment>
<dbReference type="PROSITE" id="PS01087">
    <property type="entry name" value="RADICAL_ACTIVATING"/>
    <property type="match status" value="1"/>
</dbReference>
<dbReference type="RefSeq" id="WP_055655943.1">
    <property type="nucleotide sequence ID" value="NZ_CABIXC010000006.1"/>
</dbReference>
<dbReference type="PANTHER" id="PTHR30352">
    <property type="entry name" value="PYRUVATE FORMATE-LYASE-ACTIVATING ENZYME"/>
    <property type="match status" value="1"/>
</dbReference>
<organism evidence="12 13">
    <name type="scientific">Hungatella hathewayi</name>
    <dbReference type="NCBI Taxonomy" id="154046"/>
    <lineage>
        <taxon>Bacteria</taxon>
        <taxon>Bacillati</taxon>
        <taxon>Bacillota</taxon>
        <taxon>Clostridia</taxon>
        <taxon>Lachnospirales</taxon>
        <taxon>Lachnospiraceae</taxon>
        <taxon>Hungatella</taxon>
    </lineage>
</organism>
<dbReference type="NCBIfam" id="TIGR02494">
    <property type="entry name" value="PFLE_PFLC"/>
    <property type="match status" value="1"/>
</dbReference>
<keyword evidence="7" id="KW-0408">Iron</keyword>
<keyword evidence="8" id="KW-0411">Iron-sulfur</keyword>
<dbReference type="InterPro" id="IPR007197">
    <property type="entry name" value="rSAM"/>
</dbReference>
<dbReference type="Proteomes" id="UP000095651">
    <property type="component" value="Unassembled WGS sequence"/>
</dbReference>
<dbReference type="Gene3D" id="3.20.20.70">
    <property type="entry name" value="Aldolase class I"/>
    <property type="match status" value="1"/>
</dbReference>
<dbReference type="CDD" id="cd01335">
    <property type="entry name" value="Radical_SAM"/>
    <property type="match status" value="1"/>
</dbReference>
<evidence type="ECO:0000256" key="7">
    <source>
        <dbReference type="ARBA" id="ARBA00023004"/>
    </source>
</evidence>
<feature type="domain" description="Radical SAM core" evidence="11">
    <location>
        <begin position="14"/>
        <end position="286"/>
    </location>
</feature>
<dbReference type="GO" id="GO:0051539">
    <property type="term" value="F:4 iron, 4 sulfur cluster binding"/>
    <property type="evidence" value="ECO:0007669"/>
    <property type="project" value="UniProtKB-KW"/>
</dbReference>
<dbReference type="InterPro" id="IPR001989">
    <property type="entry name" value="Radical_activat_CS"/>
</dbReference>
<evidence type="ECO:0000256" key="9">
    <source>
        <dbReference type="ARBA" id="ARBA00047365"/>
    </source>
</evidence>
<dbReference type="InterPro" id="IPR040074">
    <property type="entry name" value="BssD/PflA/YjjW"/>
</dbReference>
<evidence type="ECO:0000256" key="5">
    <source>
        <dbReference type="ARBA" id="ARBA00022723"/>
    </source>
</evidence>
<dbReference type="InterPro" id="IPR012839">
    <property type="entry name" value="Organic_radical_activase"/>
</dbReference>
<keyword evidence="12" id="KW-0670">Pyruvate</keyword>
<keyword evidence="5" id="KW-0479">Metal-binding</keyword>
<dbReference type="PIRSF" id="PIRSF000371">
    <property type="entry name" value="PFL_act_enz"/>
    <property type="match status" value="1"/>
</dbReference>
<evidence type="ECO:0000256" key="3">
    <source>
        <dbReference type="ARBA" id="ARBA00022485"/>
    </source>
</evidence>
<dbReference type="Pfam" id="PF00037">
    <property type="entry name" value="Fer4"/>
    <property type="match status" value="2"/>
</dbReference>
<dbReference type="PROSITE" id="PS51379">
    <property type="entry name" value="4FE4S_FER_2"/>
    <property type="match status" value="2"/>
</dbReference>
<dbReference type="SFLD" id="SFLDS00029">
    <property type="entry name" value="Radical_SAM"/>
    <property type="match status" value="1"/>
</dbReference>
<dbReference type="SFLD" id="SFLDG01118">
    <property type="entry name" value="activating_enzymes__group_2"/>
    <property type="match status" value="1"/>
</dbReference>
<comment type="catalytic activity">
    <reaction evidence="9">
        <text>glycyl-[protein] + reduced [flavodoxin] + S-adenosyl-L-methionine = glycin-2-yl radical-[protein] + semiquinone [flavodoxin] + 5'-deoxyadenosine + L-methionine + H(+)</text>
        <dbReference type="Rhea" id="RHEA:61976"/>
        <dbReference type="Rhea" id="RHEA-COMP:10622"/>
        <dbReference type="Rhea" id="RHEA-COMP:14480"/>
        <dbReference type="Rhea" id="RHEA-COMP:15993"/>
        <dbReference type="Rhea" id="RHEA-COMP:15994"/>
        <dbReference type="ChEBI" id="CHEBI:15378"/>
        <dbReference type="ChEBI" id="CHEBI:17319"/>
        <dbReference type="ChEBI" id="CHEBI:29947"/>
        <dbReference type="ChEBI" id="CHEBI:32722"/>
        <dbReference type="ChEBI" id="CHEBI:57618"/>
        <dbReference type="ChEBI" id="CHEBI:57844"/>
        <dbReference type="ChEBI" id="CHEBI:59789"/>
        <dbReference type="ChEBI" id="CHEBI:140311"/>
    </reaction>
</comment>